<evidence type="ECO:0000313" key="2">
    <source>
        <dbReference type="Proteomes" id="UP000887013"/>
    </source>
</evidence>
<keyword evidence="2" id="KW-1185">Reference proteome</keyword>
<organism evidence="1 2">
    <name type="scientific">Nephila pilipes</name>
    <name type="common">Giant wood spider</name>
    <name type="synonym">Nephila maculata</name>
    <dbReference type="NCBI Taxonomy" id="299642"/>
    <lineage>
        <taxon>Eukaryota</taxon>
        <taxon>Metazoa</taxon>
        <taxon>Ecdysozoa</taxon>
        <taxon>Arthropoda</taxon>
        <taxon>Chelicerata</taxon>
        <taxon>Arachnida</taxon>
        <taxon>Araneae</taxon>
        <taxon>Araneomorphae</taxon>
        <taxon>Entelegynae</taxon>
        <taxon>Araneoidea</taxon>
        <taxon>Nephilidae</taxon>
        <taxon>Nephila</taxon>
    </lineage>
</organism>
<gene>
    <name evidence="1" type="ORF">NPIL_334611</name>
</gene>
<dbReference type="AlphaFoldDB" id="A0A8X6NI16"/>
<evidence type="ECO:0000313" key="1">
    <source>
        <dbReference type="EMBL" id="GFT14153.1"/>
    </source>
</evidence>
<accession>A0A8X6NI16</accession>
<dbReference type="EMBL" id="BMAW01009514">
    <property type="protein sequence ID" value="GFT14153.1"/>
    <property type="molecule type" value="Genomic_DNA"/>
</dbReference>
<proteinExistence type="predicted"/>
<protein>
    <submittedName>
        <fullName evidence="1">Uncharacterized protein</fullName>
    </submittedName>
</protein>
<dbReference type="Proteomes" id="UP000887013">
    <property type="component" value="Unassembled WGS sequence"/>
</dbReference>
<reference evidence="1" key="1">
    <citation type="submission" date="2020-08" db="EMBL/GenBank/DDBJ databases">
        <title>Multicomponent nature underlies the extraordinary mechanical properties of spider dragline silk.</title>
        <authorList>
            <person name="Kono N."/>
            <person name="Nakamura H."/>
            <person name="Mori M."/>
            <person name="Yoshida Y."/>
            <person name="Ohtoshi R."/>
            <person name="Malay A.D."/>
            <person name="Moran D.A.P."/>
            <person name="Tomita M."/>
            <person name="Numata K."/>
            <person name="Arakawa K."/>
        </authorList>
    </citation>
    <scope>NUCLEOTIDE SEQUENCE</scope>
</reference>
<comment type="caution">
    <text evidence="1">The sequence shown here is derived from an EMBL/GenBank/DDBJ whole genome shotgun (WGS) entry which is preliminary data.</text>
</comment>
<name>A0A8X6NI16_NEPPI</name>
<feature type="non-terminal residue" evidence="1">
    <location>
        <position position="1"/>
    </location>
</feature>
<sequence>MMHPLFVKNYGLPRSSLYENYYCTGAVQWVVDRIFRNYSEKGNIDLSKETNKIAEKSPTIPFNVYIGKGVCLEDFNKTLYLG</sequence>